<keyword evidence="2" id="KW-1133">Transmembrane helix</keyword>
<feature type="compositionally biased region" description="Low complexity" evidence="1">
    <location>
        <begin position="110"/>
        <end position="122"/>
    </location>
</feature>
<organism evidence="3 4">
    <name type="scientific">Streptomyces olivaceiscleroticus</name>
    <dbReference type="NCBI Taxonomy" id="68245"/>
    <lineage>
        <taxon>Bacteria</taxon>
        <taxon>Bacillati</taxon>
        <taxon>Actinomycetota</taxon>
        <taxon>Actinomycetes</taxon>
        <taxon>Kitasatosporales</taxon>
        <taxon>Streptomycetaceae</taxon>
        <taxon>Streptomyces</taxon>
    </lineage>
</organism>
<feature type="transmembrane region" description="Helical" evidence="2">
    <location>
        <begin position="65"/>
        <end position="89"/>
    </location>
</feature>
<sequence>MRGTPYIPHEPEAEGFPHTSHTGEVGHGMPARRDLPMTHRPRPQGQAQHPVFIDNSGWRRKLSRLLAVAVGGACIGYLMLIAVLVGGLWQPAGSQPPGTTGPLPAGDARPAAGKPSPAPGGAQRIDAPRVPGSAERPGDRHSRTPPSARSEGGAPHGSGER</sequence>
<evidence type="ECO:0000256" key="2">
    <source>
        <dbReference type="SAM" id="Phobius"/>
    </source>
</evidence>
<keyword evidence="4" id="KW-1185">Reference proteome</keyword>
<keyword evidence="2" id="KW-0812">Transmembrane</keyword>
<feature type="region of interest" description="Disordered" evidence="1">
    <location>
        <begin position="89"/>
        <end position="161"/>
    </location>
</feature>
<evidence type="ECO:0000313" key="4">
    <source>
        <dbReference type="Proteomes" id="UP001500909"/>
    </source>
</evidence>
<feature type="region of interest" description="Disordered" evidence="1">
    <location>
        <begin position="1"/>
        <end position="51"/>
    </location>
</feature>
<evidence type="ECO:0000313" key="3">
    <source>
        <dbReference type="EMBL" id="GAA0449944.1"/>
    </source>
</evidence>
<gene>
    <name evidence="3" type="ORF">GCM10010361_12510</name>
</gene>
<keyword evidence="2" id="KW-0472">Membrane</keyword>
<dbReference type="Proteomes" id="UP001500909">
    <property type="component" value="Unassembled WGS sequence"/>
</dbReference>
<name>A0ABN0ZKV0_9ACTN</name>
<reference evidence="3 4" key="1">
    <citation type="journal article" date="2019" name="Int. J. Syst. Evol. Microbiol.">
        <title>The Global Catalogue of Microorganisms (GCM) 10K type strain sequencing project: providing services to taxonomists for standard genome sequencing and annotation.</title>
        <authorList>
            <consortium name="The Broad Institute Genomics Platform"/>
            <consortium name="The Broad Institute Genome Sequencing Center for Infectious Disease"/>
            <person name="Wu L."/>
            <person name="Ma J."/>
        </authorList>
    </citation>
    <scope>NUCLEOTIDE SEQUENCE [LARGE SCALE GENOMIC DNA]</scope>
    <source>
        <strain evidence="3 4">JCM 4805</strain>
    </source>
</reference>
<evidence type="ECO:0000256" key="1">
    <source>
        <dbReference type="SAM" id="MobiDB-lite"/>
    </source>
</evidence>
<evidence type="ECO:0008006" key="5">
    <source>
        <dbReference type="Google" id="ProtNLM"/>
    </source>
</evidence>
<protein>
    <recommendedName>
        <fullName evidence="5">Translation initiation factor IF-2</fullName>
    </recommendedName>
</protein>
<proteinExistence type="predicted"/>
<dbReference type="EMBL" id="BAAABY010000009">
    <property type="protein sequence ID" value="GAA0449944.1"/>
    <property type="molecule type" value="Genomic_DNA"/>
</dbReference>
<comment type="caution">
    <text evidence="3">The sequence shown here is derived from an EMBL/GenBank/DDBJ whole genome shotgun (WGS) entry which is preliminary data.</text>
</comment>
<accession>A0ABN0ZKV0</accession>